<organism evidence="1 2">
    <name type="scientific">Endozoicomonas gorgoniicola</name>
    <dbReference type="NCBI Taxonomy" id="1234144"/>
    <lineage>
        <taxon>Bacteria</taxon>
        <taxon>Pseudomonadati</taxon>
        <taxon>Pseudomonadota</taxon>
        <taxon>Gammaproteobacteria</taxon>
        <taxon>Oceanospirillales</taxon>
        <taxon>Endozoicomonadaceae</taxon>
        <taxon>Endozoicomonas</taxon>
    </lineage>
</organism>
<evidence type="ECO:0000313" key="1">
    <source>
        <dbReference type="EMBL" id="MCW7554581.1"/>
    </source>
</evidence>
<reference evidence="1 2" key="1">
    <citation type="submission" date="2022-10" db="EMBL/GenBank/DDBJ databases">
        <title>High-quality genome sequences of two octocoral-associated bacteria, Endozoicomonas euniceicola EF212 and Endozoicomonas gorgoniicola PS125.</title>
        <authorList>
            <person name="Chiou Y.-J."/>
            <person name="Chen Y.-H."/>
        </authorList>
    </citation>
    <scope>NUCLEOTIDE SEQUENCE [LARGE SCALE GENOMIC DNA]</scope>
    <source>
        <strain evidence="1 2">PS125</strain>
    </source>
</reference>
<accession>A0ABT3MYY3</accession>
<protein>
    <submittedName>
        <fullName evidence="1">Uncharacterized protein</fullName>
    </submittedName>
</protein>
<comment type="caution">
    <text evidence="1">The sequence shown here is derived from an EMBL/GenBank/DDBJ whole genome shotgun (WGS) entry which is preliminary data.</text>
</comment>
<name>A0ABT3MYY3_9GAMM</name>
<sequence>MLDLAFLRLRPFDAVRTTGFIVQLDGEEYFLSGRCNVTGMPFINNDRIVILNVRLTDAGEDWYCGYKYNDVKSLFVPFGQPDGTLILTFPMSGCALEVRREEEGNRIYHDDRGACMPQSAPGVKVLRVDACHYMDWHSRHIERVARVAFKTILASGSSGGCDFQHTIICVKQGHYWKVYNNASSSFYKLDPYTLEKTGEDYYQAKDYIQYELGCFPD</sequence>
<proteinExistence type="predicted"/>
<dbReference type="Proteomes" id="UP001209854">
    <property type="component" value="Unassembled WGS sequence"/>
</dbReference>
<gene>
    <name evidence="1" type="ORF">NX722_18550</name>
</gene>
<dbReference type="EMBL" id="JAPFCC010000001">
    <property type="protein sequence ID" value="MCW7554581.1"/>
    <property type="molecule type" value="Genomic_DNA"/>
</dbReference>
<dbReference type="RefSeq" id="WP_262564332.1">
    <property type="nucleotide sequence ID" value="NZ_JAPFCC010000001.1"/>
</dbReference>
<evidence type="ECO:0000313" key="2">
    <source>
        <dbReference type="Proteomes" id="UP001209854"/>
    </source>
</evidence>
<keyword evidence="2" id="KW-1185">Reference proteome</keyword>